<dbReference type="Proteomes" id="UP000045706">
    <property type="component" value="Unassembled WGS sequence"/>
</dbReference>
<proteinExistence type="predicted"/>
<dbReference type="GO" id="GO:0008104">
    <property type="term" value="P:intracellular protein localization"/>
    <property type="evidence" value="ECO:0007669"/>
    <property type="project" value="TreeGrafter"/>
</dbReference>
<sequence length="418" mass="45845">MTEEAILLIRSALNALVDAAEVFPSIIKTDLHACIIHIFATTLAAPSCQEVIVAQSLPTLKRFITSVSGSRKPVNEGEASATDVQLQGCLRRFLSIYLNAQKREASTSLACVKNCLLAITILFTGGTNHLGANEPLVARYLDELVDCLTDRMTAKIAANCIRSLFLQPNPTPADQSLARYLLPRLVAFVTNTDPEDPERARALVAQTLTQTRARGCWSWRTPYQESWLKLVDAIASLIEQDSEFVFDALDGKEVDGLATNGSGKGPDINYRDEPVAFFFVLFGIAFEALATRPGQTDSLATQEQNLAILRALKKILHPRVSGHAIYRDAIFSETMDLLDRLVLTEGLDVQGVIVEIARALCVSHPSARKKNAADDGNLSDDIEQLFELTRIIVLVLSAAIGIHIGRRTMHKVEGRRVL</sequence>
<reference evidence="3" key="1">
    <citation type="submission" date="2015-05" db="EMBL/GenBank/DDBJ databases">
        <authorList>
            <person name="Fogelqvist Johan"/>
        </authorList>
    </citation>
    <scope>NUCLEOTIDE SEQUENCE [LARGE SCALE GENOMIC DNA]</scope>
</reference>
<accession>A0A0G4KHT4</accession>
<dbReference type="InterPro" id="IPR040108">
    <property type="entry name" value="Laa1/Sip1/HEATR5"/>
</dbReference>
<dbReference type="InterPro" id="IPR057981">
    <property type="entry name" value="TPR_LAA1-like_C"/>
</dbReference>
<dbReference type="GO" id="GO:0016020">
    <property type="term" value="C:membrane"/>
    <property type="evidence" value="ECO:0007669"/>
    <property type="project" value="TreeGrafter"/>
</dbReference>
<dbReference type="AlphaFoldDB" id="A0A0G4KHT4"/>
<dbReference type="GO" id="GO:0030139">
    <property type="term" value="C:endocytic vesicle"/>
    <property type="evidence" value="ECO:0007669"/>
    <property type="project" value="TreeGrafter"/>
</dbReference>
<protein>
    <recommendedName>
        <fullName evidence="1">LAA1-like C-terminal TPR repeats domain-containing protein</fullName>
    </recommendedName>
</protein>
<organism evidence="2 3">
    <name type="scientific">Verticillium longisporum</name>
    <name type="common">Verticillium dahliae var. longisporum</name>
    <dbReference type="NCBI Taxonomy" id="100787"/>
    <lineage>
        <taxon>Eukaryota</taxon>
        <taxon>Fungi</taxon>
        <taxon>Dikarya</taxon>
        <taxon>Ascomycota</taxon>
        <taxon>Pezizomycotina</taxon>
        <taxon>Sordariomycetes</taxon>
        <taxon>Hypocreomycetidae</taxon>
        <taxon>Glomerellales</taxon>
        <taxon>Plectosphaerellaceae</taxon>
        <taxon>Verticillium</taxon>
    </lineage>
</organism>
<evidence type="ECO:0000313" key="2">
    <source>
        <dbReference type="EMBL" id="CRJ98312.1"/>
    </source>
</evidence>
<gene>
    <name evidence="2" type="ORF">BN1723_008676</name>
</gene>
<dbReference type="PANTHER" id="PTHR21663:SF0">
    <property type="entry name" value="HEAT REPEAT-CONTAINING PROTEIN 5B"/>
    <property type="match status" value="1"/>
</dbReference>
<dbReference type="EMBL" id="CVQI01000558">
    <property type="protein sequence ID" value="CRJ98312.1"/>
    <property type="molecule type" value="Genomic_DNA"/>
</dbReference>
<dbReference type="PANTHER" id="PTHR21663">
    <property type="entry name" value="HYPOTHETICAL HEAT DOMAIN-CONTAINING"/>
    <property type="match status" value="1"/>
</dbReference>
<name>A0A0G4KHT4_VERLO</name>
<evidence type="ECO:0000313" key="3">
    <source>
        <dbReference type="Proteomes" id="UP000045706"/>
    </source>
</evidence>
<dbReference type="Pfam" id="PF25468">
    <property type="entry name" value="HEAT_HEATR5A"/>
    <property type="match status" value="1"/>
</dbReference>
<dbReference type="Pfam" id="PF25808">
    <property type="entry name" value="TPR_LAA1_C"/>
    <property type="match status" value="1"/>
</dbReference>
<dbReference type="GO" id="GO:0042147">
    <property type="term" value="P:retrograde transport, endosome to Golgi"/>
    <property type="evidence" value="ECO:0007669"/>
    <property type="project" value="TreeGrafter"/>
</dbReference>
<dbReference type="GO" id="GO:0005829">
    <property type="term" value="C:cytosol"/>
    <property type="evidence" value="ECO:0007669"/>
    <property type="project" value="GOC"/>
</dbReference>
<dbReference type="GO" id="GO:0005794">
    <property type="term" value="C:Golgi apparatus"/>
    <property type="evidence" value="ECO:0007669"/>
    <property type="project" value="TreeGrafter"/>
</dbReference>
<evidence type="ECO:0000259" key="1">
    <source>
        <dbReference type="Pfam" id="PF25808"/>
    </source>
</evidence>
<dbReference type="GO" id="GO:0006897">
    <property type="term" value="P:endocytosis"/>
    <property type="evidence" value="ECO:0007669"/>
    <property type="project" value="TreeGrafter"/>
</dbReference>
<feature type="domain" description="LAA1-like C-terminal TPR repeats" evidence="1">
    <location>
        <begin position="133"/>
        <end position="210"/>
    </location>
</feature>